<dbReference type="PROSITE" id="PS50830">
    <property type="entry name" value="TNASE_3"/>
    <property type="match status" value="1"/>
</dbReference>
<sequence>MKLLGKIIIIGLILIAGNWVRESTTPGKQATIVSITDGDTVRLRNQEGQEIRVRLACIDAPESGAKHGSTATQRLAQLTPEGSTIRYQDLGSGGYGRRAGELFTGSWPLYSSANRTLVQEGKAIVYPQYVSKCDKVAYWWDEKWARLWRRGVHADPHFCPPWLDRRGTCPTEARWAFVSWMEALLMNPWAK</sequence>
<proteinExistence type="predicted"/>
<reference evidence="2 3" key="2">
    <citation type="submission" date="2018-03" db="EMBL/GenBank/DDBJ databases">
        <title>The ancient ancestry and fast evolution of plastids.</title>
        <authorList>
            <person name="Moore K.R."/>
            <person name="Magnabosco C."/>
            <person name="Momper L."/>
            <person name="Gold D.A."/>
            <person name="Bosak T."/>
            <person name="Fournier G.P."/>
        </authorList>
    </citation>
    <scope>NUCLEOTIDE SEQUENCE [LARGE SCALE GENOMIC DNA]</scope>
    <source>
        <strain evidence="2 3">CCALA 015</strain>
    </source>
</reference>
<comment type="caution">
    <text evidence="2">The sequence shown here is derived from an EMBL/GenBank/DDBJ whole genome shotgun (WGS) entry which is preliminary data.</text>
</comment>
<organism evidence="2 3">
    <name type="scientific">Aphanothece cf. minutissima CCALA 015</name>
    <dbReference type="NCBI Taxonomy" id="2107695"/>
    <lineage>
        <taxon>Bacteria</taxon>
        <taxon>Bacillati</taxon>
        <taxon>Cyanobacteriota</taxon>
        <taxon>Cyanophyceae</taxon>
        <taxon>Oscillatoriophycideae</taxon>
        <taxon>Chroococcales</taxon>
        <taxon>Aphanothecaceae</taxon>
        <taxon>Aphanothece</taxon>
    </lineage>
</organism>
<feature type="domain" description="TNase-like" evidence="1">
    <location>
        <begin position="26"/>
        <end position="155"/>
    </location>
</feature>
<dbReference type="Gene3D" id="2.40.50.90">
    <property type="match status" value="1"/>
</dbReference>
<evidence type="ECO:0000313" key="3">
    <source>
        <dbReference type="Proteomes" id="UP000238218"/>
    </source>
</evidence>
<dbReference type="InterPro" id="IPR002071">
    <property type="entry name" value="Thermonucl_AS"/>
</dbReference>
<gene>
    <name evidence="2" type="ORF">C7B81_11160</name>
</gene>
<reference evidence="2 3" key="1">
    <citation type="submission" date="2018-02" db="EMBL/GenBank/DDBJ databases">
        <authorList>
            <person name="Moore K."/>
            <person name="Momper L."/>
        </authorList>
    </citation>
    <scope>NUCLEOTIDE SEQUENCE [LARGE SCALE GENOMIC DNA]</scope>
    <source>
        <strain evidence="2 3">CCALA 015</strain>
    </source>
</reference>
<dbReference type="PROSITE" id="PS01123">
    <property type="entry name" value="TNASE_1"/>
    <property type="match status" value="1"/>
</dbReference>
<accession>A0ABX5F626</accession>
<dbReference type="InterPro" id="IPR035437">
    <property type="entry name" value="SNase_OB-fold_sf"/>
</dbReference>
<evidence type="ECO:0000313" key="2">
    <source>
        <dbReference type="EMBL" id="PSB36973.1"/>
    </source>
</evidence>
<dbReference type="Proteomes" id="UP000238218">
    <property type="component" value="Unassembled WGS sequence"/>
</dbReference>
<dbReference type="SMART" id="SM00318">
    <property type="entry name" value="SNc"/>
    <property type="match status" value="1"/>
</dbReference>
<keyword evidence="3" id="KW-1185">Reference proteome</keyword>
<protein>
    <recommendedName>
        <fullName evidence="1">TNase-like domain-containing protein</fullName>
    </recommendedName>
</protein>
<dbReference type="EMBL" id="PVWP01000007">
    <property type="protein sequence ID" value="PSB36973.1"/>
    <property type="molecule type" value="Genomic_DNA"/>
</dbReference>
<dbReference type="SUPFAM" id="SSF50199">
    <property type="entry name" value="Staphylococcal nuclease"/>
    <property type="match status" value="1"/>
</dbReference>
<evidence type="ECO:0000259" key="1">
    <source>
        <dbReference type="PROSITE" id="PS50830"/>
    </source>
</evidence>
<dbReference type="RefSeq" id="WP_106221742.1">
    <property type="nucleotide sequence ID" value="NZ_PVWP01000007.1"/>
</dbReference>
<dbReference type="Pfam" id="PF00565">
    <property type="entry name" value="SNase"/>
    <property type="match status" value="1"/>
</dbReference>
<dbReference type="InterPro" id="IPR016071">
    <property type="entry name" value="Staphylococal_nuclease_OB-fold"/>
</dbReference>
<name>A0ABX5F626_9CHRO</name>